<dbReference type="Gene3D" id="3.90.660.50">
    <property type="match status" value="1"/>
</dbReference>
<dbReference type="RefSeq" id="WP_283076326.1">
    <property type="nucleotide sequence ID" value="NZ_CP121671.1"/>
</dbReference>
<sequence>MKVESGFHRYIGFYSHLPLLLRKVGIKLSDILTWEEKVHVRMNNGKPLVLGLAPVHGMVKTIQGFIGNQDYLSVKDKLSLLPFFIRGMIDYLVRPKQLDSFNIKEYAFKHGVTPDAFHQLIVPLSSGIYFLPPNRYSAYVFFGLFAPGIPKFYKMRIGAFLGGMTEVMCQPMADWIEKKGGEVRVNAKVESLIYEDHQIKGVRLSNGENLYATHTILATTLYAFKPLLEQHFKKEAWFKPIGNLPLMPAACLQIELSEPAYPVDITTFAPLTCMSSFAEQSRTTFQQSKGRLSIILSPPEKF</sequence>
<dbReference type="PANTHER" id="PTHR42923">
    <property type="entry name" value="PROTOPORPHYRINOGEN OXIDASE"/>
    <property type="match status" value="1"/>
</dbReference>
<evidence type="ECO:0000313" key="2">
    <source>
        <dbReference type="EMBL" id="WFT74327.1"/>
    </source>
</evidence>
<feature type="domain" description="Amine oxidase" evidence="1">
    <location>
        <begin position="3"/>
        <end position="276"/>
    </location>
</feature>
<dbReference type="SUPFAM" id="SSF51905">
    <property type="entry name" value="FAD/NAD(P)-binding domain"/>
    <property type="match status" value="1"/>
</dbReference>
<evidence type="ECO:0000259" key="1">
    <source>
        <dbReference type="Pfam" id="PF01593"/>
    </source>
</evidence>
<evidence type="ECO:0000313" key="3">
    <source>
        <dbReference type="Proteomes" id="UP001221597"/>
    </source>
</evidence>
<dbReference type="Proteomes" id="UP001221597">
    <property type="component" value="Chromosome"/>
</dbReference>
<dbReference type="InterPro" id="IPR036188">
    <property type="entry name" value="FAD/NAD-bd_sf"/>
</dbReference>
<proteinExistence type="predicted"/>
<dbReference type="Pfam" id="PF01593">
    <property type="entry name" value="Amino_oxidase"/>
    <property type="match status" value="1"/>
</dbReference>
<reference evidence="2 3" key="1">
    <citation type="submission" date="2023-04" db="EMBL/GenBank/DDBJ databases">
        <title>Genome sequence of Halobacillus naozhouensis KACC 21980.</title>
        <authorList>
            <person name="Kim S."/>
            <person name="Heo J."/>
            <person name="Kwon S.-W."/>
        </authorList>
    </citation>
    <scope>NUCLEOTIDE SEQUENCE [LARGE SCALE GENOMIC DNA]</scope>
    <source>
        <strain evidence="2 3">KCTC 13234</strain>
    </source>
</reference>
<protein>
    <submittedName>
        <fullName evidence="2">FAD-dependent oxidoreductase</fullName>
    </submittedName>
</protein>
<dbReference type="InterPro" id="IPR002937">
    <property type="entry name" value="Amino_oxidase"/>
</dbReference>
<accession>A0ABY8IVT9</accession>
<name>A0ABY8IVT9_9BACI</name>
<gene>
    <name evidence="2" type="ORF">P9989_18505</name>
</gene>
<dbReference type="Gene3D" id="3.50.50.60">
    <property type="entry name" value="FAD/NAD(P)-binding domain"/>
    <property type="match status" value="1"/>
</dbReference>
<organism evidence="2 3">
    <name type="scientific">Halobacillus naozhouensis</name>
    <dbReference type="NCBI Taxonomy" id="554880"/>
    <lineage>
        <taxon>Bacteria</taxon>
        <taxon>Bacillati</taxon>
        <taxon>Bacillota</taxon>
        <taxon>Bacilli</taxon>
        <taxon>Bacillales</taxon>
        <taxon>Bacillaceae</taxon>
        <taxon>Halobacillus</taxon>
    </lineage>
</organism>
<dbReference type="InterPro" id="IPR050464">
    <property type="entry name" value="Zeta_carotene_desat/Oxidored"/>
</dbReference>
<dbReference type="PANTHER" id="PTHR42923:SF46">
    <property type="entry name" value="AMINE OXIDASE"/>
    <property type="match status" value="1"/>
</dbReference>
<dbReference type="EMBL" id="CP121671">
    <property type="protein sequence ID" value="WFT74327.1"/>
    <property type="molecule type" value="Genomic_DNA"/>
</dbReference>
<keyword evidence="3" id="KW-1185">Reference proteome</keyword>